<dbReference type="AlphaFoldDB" id="W4LHY6"/>
<evidence type="ECO:0000256" key="5">
    <source>
        <dbReference type="ARBA" id="ARBA00023004"/>
    </source>
</evidence>
<reference evidence="8 9" key="1">
    <citation type="journal article" date="2014" name="Nature">
        <title>An environmental bacterial taxon with a large and distinct metabolic repertoire.</title>
        <authorList>
            <person name="Wilson M.C."/>
            <person name="Mori T."/>
            <person name="Ruckert C."/>
            <person name="Uria A.R."/>
            <person name="Helf M.J."/>
            <person name="Takada K."/>
            <person name="Gernert C."/>
            <person name="Steffens U.A."/>
            <person name="Heycke N."/>
            <person name="Schmitt S."/>
            <person name="Rinke C."/>
            <person name="Helfrich E.J."/>
            <person name="Brachmann A.O."/>
            <person name="Gurgui C."/>
            <person name="Wakimoto T."/>
            <person name="Kracht M."/>
            <person name="Crusemann M."/>
            <person name="Hentschel U."/>
            <person name="Abe I."/>
            <person name="Matsunaga S."/>
            <person name="Kalinowski J."/>
            <person name="Takeyama H."/>
            <person name="Piel J."/>
        </authorList>
    </citation>
    <scope>NUCLEOTIDE SEQUENCE [LARGE SCALE GENOMIC DNA]</scope>
    <source>
        <strain evidence="9">TSY2</strain>
    </source>
</reference>
<dbReference type="InterPro" id="IPR017972">
    <property type="entry name" value="Cyt_P450_CS"/>
</dbReference>
<evidence type="ECO:0000256" key="6">
    <source>
        <dbReference type="ARBA" id="ARBA00023033"/>
    </source>
</evidence>
<dbReference type="Proteomes" id="UP000019140">
    <property type="component" value="Unassembled WGS sequence"/>
</dbReference>
<organism evidence="8 9">
    <name type="scientific">Candidatus Entotheonella gemina</name>
    <dbReference type="NCBI Taxonomy" id="1429439"/>
    <lineage>
        <taxon>Bacteria</taxon>
        <taxon>Pseudomonadati</taxon>
        <taxon>Nitrospinota/Tectimicrobiota group</taxon>
        <taxon>Candidatus Tectimicrobiota</taxon>
        <taxon>Candidatus Entotheonellia</taxon>
        <taxon>Candidatus Entotheonellales</taxon>
        <taxon>Candidatus Entotheonellaceae</taxon>
        <taxon>Candidatus Entotheonella</taxon>
    </lineage>
</organism>
<dbReference type="Gene3D" id="1.10.630.10">
    <property type="entry name" value="Cytochrome P450"/>
    <property type="match status" value="1"/>
</dbReference>
<evidence type="ECO:0000256" key="4">
    <source>
        <dbReference type="ARBA" id="ARBA00023002"/>
    </source>
</evidence>
<name>W4LHY6_9BACT</name>
<dbReference type="PANTHER" id="PTHR46696">
    <property type="entry name" value="P450, PUTATIVE (EUROFUNG)-RELATED"/>
    <property type="match status" value="1"/>
</dbReference>
<dbReference type="InterPro" id="IPR001128">
    <property type="entry name" value="Cyt_P450"/>
</dbReference>
<dbReference type="SUPFAM" id="SSF48264">
    <property type="entry name" value="Cytochrome P450"/>
    <property type="match status" value="1"/>
</dbReference>
<dbReference type="GO" id="GO:0020037">
    <property type="term" value="F:heme binding"/>
    <property type="evidence" value="ECO:0007669"/>
    <property type="project" value="InterPro"/>
</dbReference>
<keyword evidence="2 7" id="KW-0349">Heme</keyword>
<accession>W4LHY6</accession>
<protein>
    <recommendedName>
        <fullName evidence="10">Cytochrome P450</fullName>
    </recommendedName>
</protein>
<proteinExistence type="inferred from homology"/>
<dbReference type="HOGENOM" id="CLU_033716_0_2_7"/>
<comment type="similarity">
    <text evidence="1 7">Belongs to the cytochrome P450 family.</text>
</comment>
<evidence type="ECO:0000256" key="3">
    <source>
        <dbReference type="ARBA" id="ARBA00022723"/>
    </source>
</evidence>
<dbReference type="PRINTS" id="PR00359">
    <property type="entry name" value="BP450"/>
</dbReference>
<keyword evidence="3 7" id="KW-0479">Metal-binding</keyword>
<sequence>MSMQFDPMSPEFRAHPYPFYDQLRSFAPMVYWEPANMWFLTRYADCKTLLSDKRLGHQGTPGSSMLFQNPPAHTRLRGLVSRAFTPRMIEQNRDRILAITHRLLDDVQDDGHMDLIAQFAYLLPVTVIAEMLGVPSEDHVRFQQWSKQLVKGLDLVDREDVAEALQEAIEGFRTYFGGLIAQRRKAPQDDLLSALVAAEEVGDRLSEPELYTTCQLLLVAGHETTVNLIGNGVLALLRHDDQRRQLQDHPEQIATAVEELLRYDGPIQLISRTVLEEVTYQGHTLCQGQLVGFLLGAANRDPDQFEQPNQLDLTRTNNAHLAFGHGIHYCLGAPLARLEGQIAINALLKRMPNLTLDTETLTYQDNFVFRGLETCPVSW</sequence>
<evidence type="ECO:0000256" key="7">
    <source>
        <dbReference type="RuleBase" id="RU000461"/>
    </source>
</evidence>
<dbReference type="PANTHER" id="PTHR46696:SF1">
    <property type="entry name" value="CYTOCHROME P450 YJIB-RELATED"/>
    <property type="match status" value="1"/>
</dbReference>
<dbReference type="GO" id="GO:0016705">
    <property type="term" value="F:oxidoreductase activity, acting on paired donors, with incorporation or reduction of molecular oxygen"/>
    <property type="evidence" value="ECO:0007669"/>
    <property type="project" value="InterPro"/>
</dbReference>
<keyword evidence="4 7" id="KW-0560">Oxidoreductase</keyword>
<dbReference type="GO" id="GO:0005506">
    <property type="term" value="F:iron ion binding"/>
    <property type="evidence" value="ECO:0007669"/>
    <property type="project" value="InterPro"/>
</dbReference>
<keyword evidence="5 7" id="KW-0408">Iron</keyword>
<evidence type="ECO:0000256" key="2">
    <source>
        <dbReference type="ARBA" id="ARBA00022617"/>
    </source>
</evidence>
<dbReference type="InterPro" id="IPR002397">
    <property type="entry name" value="Cyt_P450_B"/>
</dbReference>
<gene>
    <name evidence="8" type="ORF">ETSY2_44065</name>
</gene>
<dbReference type="InterPro" id="IPR036396">
    <property type="entry name" value="Cyt_P450_sf"/>
</dbReference>
<comment type="caution">
    <text evidence="8">The sequence shown here is derived from an EMBL/GenBank/DDBJ whole genome shotgun (WGS) entry which is preliminary data.</text>
</comment>
<evidence type="ECO:0000313" key="9">
    <source>
        <dbReference type="Proteomes" id="UP000019140"/>
    </source>
</evidence>
<dbReference type="PROSITE" id="PS00086">
    <property type="entry name" value="CYTOCHROME_P450"/>
    <property type="match status" value="1"/>
</dbReference>
<evidence type="ECO:0008006" key="10">
    <source>
        <dbReference type="Google" id="ProtNLM"/>
    </source>
</evidence>
<evidence type="ECO:0000256" key="1">
    <source>
        <dbReference type="ARBA" id="ARBA00010617"/>
    </source>
</evidence>
<evidence type="ECO:0000313" key="8">
    <source>
        <dbReference type="EMBL" id="ETW97728.1"/>
    </source>
</evidence>
<dbReference type="FunFam" id="1.10.630.10:FF:000018">
    <property type="entry name" value="Cytochrome P450 monooxygenase"/>
    <property type="match status" value="1"/>
</dbReference>
<dbReference type="GO" id="GO:0004497">
    <property type="term" value="F:monooxygenase activity"/>
    <property type="evidence" value="ECO:0007669"/>
    <property type="project" value="UniProtKB-KW"/>
</dbReference>
<dbReference type="Pfam" id="PF00067">
    <property type="entry name" value="p450"/>
    <property type="match status" value="2"/>
</dbReference>
<dbReference type="EMBL" id="AZHX01002022">
    <property type="protein sequence ID" value="ETW97728.1"/>
    <property type="molecule type" value="Genomic_DNA"/>
</dbReference>
<dbReference type="CDD" id="cd20625">
    <property type="entry name" value="CYP164-like"/>
    <property type="match status" value="1"/>
</dbReference>
<keyword evidence="6 7" id="KW-0503">Monooxygenase</keyword>
<keyword evidence="9" id="KW-1185">Reference proteome</keyword>
<dbReference type="PATRIC" id="fig|1429439.4.peg.7357"/>